<organism evidence="6 7">
    <name type="scientific">Phytophthora cactorum</name>
    <dbReference type="NCBI Taxonomy" id="29920"/>
    <lineage>
        <taxon>Eukaryota</taxon>
        <taxon>Sar</taxon>
        <taxon>Stramenopiles</taxon>
        <taxon>Oomycota</taxon>
        <taxon>Peronosporomycetes</taxon>
        <taxon>Peronosporales</taxon>
        <taxon>Peronosporaceae</taxon>
        <taxon>Phytophthora</taxon>
    </lineage>
</organism>
<reference evidence="1" key="2">
    <citation type="submission" date="2018-10" db="EMBL/GenBank/DDBJ databases">
        <title>Effector identification in a new, highly contiguous assembly of the strawberry crown rot pathogen Phytophthora cactorum.</title>
        <authorList>
            <person name="Armitage A.D."/>
            <person name="Nellist C.F."/>
            <person name="Bates H."/>
            <person name="Vickerstaff R.J."/>
            <person name="Harrison R.J."/>
        </authorList>
    </citation>
    <scope>NUCLEOTIDE SEQUENCE</scope>
    <source>
        <strain evidence="1">15-7</strain>
        <strain evidence="2">4032</strain>
        <strain evidence="3">4040</strain>
        <strain evidence="4">P415</strain>
        <strain evidence="5">P421</strain>
    </source>
</reference>
<dbReference type="Proteomes" id="UP000251314">
    <property type="component" value="Unassembled WGS sequence"/>
</dbReference>
<dbReference type="EMBL" id="MJFZ01001318">
    <property type="protein sequence ID" value="RAW22424.1"/>
    <property type="molecule type" value="Genomic_DNA"/>
</dbReference>
<dbReference type="Proteomes" id="UP000760860">
    <property type="component" value="Unassembled WGS sequence"/>
</dbReference>
<accession>A0A329RD37</accession>
<gene>
    <name evidence="6" type="ORF">PC110_g21133</name>
    <name evidence="1" type="ORF">PC113_g3596</name>
    <name evidence="2" type="ORF">PC115_g2297</name>
    <name evidence="3" type="ORF">PC117_g3419</name>
    <name evidence="4" type="ORF">PC118_g2236</name>
    <name evidence="5" type="ORF">PC129_g21326</name>
</gene>
<evidence type="ECO:0000313" key="3">
    <source>
        <dbReference type="EMBL" id="KAG2951683.1"/>
    </source>
</evidence>
<proteinExistence type="predicted"/>
<dbReference type="EMBL" id="RCMK01000048">
    <property type="protein sequence ID" value="KAG2951683.1"/>
    <property type="molecule type" value="Genomic_DNA"/>
</dbReference>
<sequence>MPTLKPIKNPVSFGKELKALCATAAKMHKIRVGDEAIRHLRLTMNTVVASASLLPESIDVIYASLAERTKRRHGRKDVREWLVDLPPADNEGSDDVKAGGEKQHHVRKLLTWKHEKRQTYYLVHWELTWGPRRHIHESVVTAFEKKRRLLVHKRFFEDEAVEDNTLKDTEG</sequence>
<evidence type="ECO:0000313" key="5">
    <source>
        <dbReference type="EMBL" id="KAG3207636.1"/>
    </source>
</evidence>
<dbReference type="EMBL" id="RCML01000031">
    <property type="protein sequence ID" value="KAG2996943.1"/>
    <property type="molecule type" value="Genomic_DNA"/>
</dbReference>
<dbReference type="Proteomes" id="UP000697107">
    <property type="component" value="Unassembled WGS sequence"/>
</dbReference>
<evidence type="ECO:0000313" key="1">
    <source>
        <dbReference type="EMBL" id="KAG2865604.1"/>
    </source>
</evidence>
<dbReference type="EMBL" id="RCMG01000055">
    <property type="protein sequence ID" value="KAG2865604.1"/>
    <property type="molecule type" value="Genomic_DNA"/>
</dbReference>
<dbReference type="Proteomes" id="UP000736787">
    <property type="component" value="Unassembled WGS sequence"/>
</dbReference>
<reference evidence="6 7" key="1">
    <citation type="submission" date="2018-01" db="EMBL/GenBank/DDBJ databases">
        <title>Draft genome of the strawberry crown rot pathogen Phytophthora cactorum.</title>
        <authorList>
            <person name="Armitage A.D."/>
            <person name="Lysoe E."/>
            <person name="Nellist C.F."/>
            <person name="Harrison R.J."/>
            <person name="Brurberg M.B."/>
        </authorList>
    </citation>
    <scope>NUCLEOTIDE SEQUENCE [LARGE SCALE GENOMIC DNA]</scope>
    <source>
        <strain evidence="6 7">10300</strain>
    </source>
</reference>
<dbReference type="EMBL" id="RCMI01000032">
    <property type="protein sequence ID" value="KAG2940897.1"/>
    <property type="molecule type" value="Genomic_DNA"/>
</dbReference>
<evidence type="ECO:0000313" key="2">
    <source>
        <dbReference type="EMBL" id="KAG2940897.1"/>
    </source>
</evidence>
<evidence type="ECO:0000313" key="4">
    <source>
        <dbReference type="EMBL" id="KAG2996943.1"/>
    </source>
</evidence>
<dbReference type="Proteomes" id="UP000774804">
    <property type="component" value="Unassembled WGS sequence"/>
</dbReference>
<evidence type="ECO:0000313" key="7">
    <source>
        <dbReference type="Proteomes" id="UP000251314"/>
    </source>
</evidence>
<dbReference type="SUPFAM" id="SSF54160">
    <property type="entry name" value="Chromo domain-like"/>
    <property type="match status" value="1"/>
</dbReference>
<dbReference type="InterPro" id="IPR016197">
    <property type="entry name" value="Chromo-like_dom_sf"/>
</dbReference>
<dbReference type="Proteomes" id="UP000735874">
    <property type="component" value="Unassembled WGS sequence"/>
</dbReference>
<dbReference type="AlphaFoldDB" id="A0A329RD37"/>
<evidence type="ECO:0000313" key="6">
    <source>
        <dbReference type="EMBL" id="RAW22424.1"/>
    </source>
</evidence>
<dbReference type="OrthoDB" id="102625at2759"/>
<comment type="caution">
    <text evidence="6">The sequence shown here is derived from an EMBL/GenBank/DDBJ whole genome shotgun (WGS) entry which is preliminary data.</text>
</comment>
<protein>
    <recommendedName>
        <fullName evidence="8">Chromo domain-containing protein</fullName>
    </recommendedName>
</protein>
<evidence type="ECO:0008006" key="8">
    <source>
        <dbReference type="Google" id="ProtNLM"/>
    </source>
</evidence>
<name>A0A329RD37_9STRA</name>
<dbReference type="EMBL" id="RCMV01001681">
    <property type="protein sequence ID" value="KAG3207636.1"/>
    <property type="molecule type" value="Genomic_DNA"/>
</dbReference>
<dbReference type="VEuPathDB" id="FungiDB:PC110_g21133"/>
<keyword evidence="7" id="KW-1185">Reference proteome</keyword>